<proteinExistence type="predicted"/>
<accession>A0ACB8UIV3</accession>
<dbReference type="EMBL" id="MU274900">
    <property type="protein sequence ID" value="KAI0094264.1"/>
    <property type="molecule type" value="Genomic_DNA"/>
</dbReference>
<organism evidence="1 2">
    <name type="scientific">Irpex rosettiformis</name>
    <dbReference type="NCBI Taxonomy" id="378272"/>
    <lineage>
        <taxon>Eukaryota</taxon>
        <taxon>Fungi</taxon>
        <taxon>Dikarya</taxon>
        <taxon>Basidiomycota</taxon>
        <taxon>Agaricomycotina</taxon>
        <taxon>Agaricomycetes</taxon>
        <taxon>Polyporales</taxon>
        <taxon>Irpicaceae</taxon>
        <taxon>Irpex</taxon>
    </lineage>
</organism>
<keyword evidence="2" id="KW-1185">Reference proteome</keyword>
<dbReference type="Proteomes" id="UP001055072">
    <property type="component" value="Unassembled WGS sequence"/>
</dbReference>
<protein>
    <submittedName>
        <fullName evidence="1">Cephalosporin esterase</fullName>
    </submittedName>
</protein>
<evidence type="ECO:0000313" key="1">
    <source>
        <dbReference type="EMBL" id="KAI0094264.1"/>
    </source>
</evidence>
<comment type="caution">
    <text evidence="1">The sequence shown here is derived from an EMBL/GenBank/DDBJ whole genome shotgun (WGS) entry which is preliminary data.</text>
</comment>
<reference evidence="1" key="1">
    <citation type="journal article" date="2021" name="Environ. Microbiol.">
        <title>Gene family expansions and transcriptome signatures uncover fungal adaptations to wood decay.</title>
        <authorList>
            <person name="Hage H."/>
            <person name="Miyauchi S."/>
            <person name="Viragh M."/>
            <person name="Drula E."/>
            <person name="Min B."/>
            <person name="Chaduli D."/>
            <person name="Navarro D."/>
            <person name="Favel A."/>
            <person name="Norest M."/>
            <person name="Lesage-Meessen L."/>
            <person name="Balint B."/>
            <person name="Merenyi Z."/>
            <person name="de Eugenio L."/>
            <person name="Morin E."/>
            <person name="Martinez A.T."/>
            <person name="Baldrian P."/>
            <person name="Stursova M."/>
            <person name="Martinez M.J."/>
            <person name="Novotny C."/>
            <person name="Magnuson J.K."/>
            <person name="Spatafora J.W."/>
            <person name="Maurice S."/>
            <person name="Pangilinan J."/>
            <person name="Andreopoulos W."/>
            <person name="LaButti K."/>
            <person name="Hundley H."/>
            <person name="Na H."/>
            <person name="Kuo A."/>
            <person name="Barry K."/>
            <person name="Lipzen A."/>
            <person name="Henrissat B."/>
            <person name="Riley R."/>
            <person name="Ahrendt S."/>
            <person name="Nagy L.G."/>
            <person name="Grigoriev I.V."/>
            <person name="Martin F."/>
            <person name="Rosso M.N."/>
        </authorList>
    </citation>
    <scope>NUCLEOTIDE SEQUENCE</scope>
    <source>
        <strain evidence="1">CBS 384.51</strain>
    </source>
</reference>
<sequence>MMHPLVSFCLAFCVFSHTTLALSPSAPVVDLDYAIYQGTFNATSNITRFLGIRYAAPPVGKLRFQAPAPPLDERSLGVQQANTLSVGCLQAGSGSNISSPFRNGNGNNLPQKRQSPDPEDCLFLNVYASGPISSANRLPVLVWFHGGGYVAGNVQNEKGDDLINEAGGEVIVVTLDHRLGVFGFLAGSQVKEKGALNTGLLDQQAVLQWVQKNIHLFGGNSDEVTIWGQSAGAGSVIQHMIAHGGNTQPSLFKGAISGSLYLPSQYNFNDRIPEQIYSEFTQLTGCANATDTFECLVNVDVETLQAANVAINRSGFFGTFVVVPVVDGEFIQRSPSRQMTSGRLNGIRLLAMNNAFEGVTFVNATYSAEITITDYIAQLFPNLDETQTRDAAAQYASISAFPTTNDQAIAIVGESILICPTYLLLQSFRGGSAFKLEFAVPPATHGNDAQYYFKNGHTPAFSNPEFDASFPGAIMGFVKFGNPNRHPVPDIITPPWATYHVNHTEMLFNRTEDFQPDIRPISTDRALMERCAFWRSVSGHTAQ</sequence>
<evidence type="ECO:0000313" key="2">
    <source>
        <dbReference type="Proteomes" id="UP001055072"/>
    </source>
</evidence>
<gene>
    <name evidence="1" type="ORF">BDY19DRAFT_11420</name>
</gene>
<name>A0ACB8UIV3_9APHY</name>